<evidence type="ECO:0000256" key="1">
    <source>
        <dbReference type="SAM" id="Phobius"/>
    </source>
</evidence>
<protein>
    <submittedName>
        <fullName evidence="4">FecR family protein</fullName>
    </submittedName>
</protein>
<dbReference type="GO" id="GO:0016989">
    <property type="term" value="F:sigma factor antagonist activity"/>
    <property type="evidence" value="ECO:0007669"/>
    <property type="project" value="TreeGrafter"/>
</dbReference>
<dbReference type="AlphaFoldDB" id="A0A847RI36"/>
<keyword evidence="1" id="KW-0812">Transmembrane</keyword>
<dbReference type="InterPro" id="IPR012373">
    <property type="entry name" value="Ferrdict_sens_TM"/>
</dbReference>
<dbReference type="EMBL" id="JABAIA010000001">
    <property type="protein sequence ID" value="NLR62763.1"/>
    <property type="molecule type" value="Genomic_DNA"/>
</dbReference>
<reference evidence="4 5" key="1">
    <citation type="submission" date="2020-04" db="EMBL/GenBank/DDBJ databases">
        <authorList>
            <person name="Yin C."/>
        </authorList>
    </citation>
    <scope>NUCLEOTIDE SEQUENCE [LARGE SCALE GENOMIC DNA]</scope>
    <source>
        <strain evidence="4 5">Ae27</strain>
    </source>
</reference>
<evidence type="ECO:0000313" key="4">
    <source>
        <dbReference type="EMBL" id="NLR62763.1"/>
    </source>
</evidence>
<name>A0A847RI36_9BACT</name>
<dbReference type="Pfam" id="PF16344">
    <property type="entry name" value="FecR_C"/>
    <property type="match status" value="1"/>
</dbReference>
<evidence type="ECO:0000313" key="5">
    <source>
        <dbReference type="Proteomes" id="UP000570474"/>
    </source>
</evidence>
<dbReference type="InterPro" id="IPR032508">
    <property type="entry name" value="FecR_C"/>
</dbReference>
<sequence>MTVAEIRQLLEKYKHQPLSPDELAQLQQAVASGAFEEEIKADILHTLHAQSAPEVEWPEAEKAALLQQVLQTSPLQPVRGPYARKRWTYAAAAVLAAGIITSVAFLMRRPATKAPMAAAVKSNPLAPGSNKAMLILADNSTITLDSNNTGALAVQGNTQISNTNGALTYKGNGDNKQPLYNTVATPRGGQYQLTLADGSKIWLNAASSIRFPAAFTGNERLVEITGEVYFEVAQQADKPFRVKVTTPGMEEMSITVLGTSFNVMAYADEQAVRTTLVDGAVKVARGTQQSLLKPGYQASIEPDGGTFTTSTADVEQALAWKEGKFRFRNTNIRTIMRQLARWYDIEVAYDGNVSDIDLTGVISRREDADALLKALETTQRIKFTVDGRTITAKPVTPH</sequence>
<dbReference type="Proteomes" id="UP000570474">
    <property type="component" value="Unassembled WGS sequence"/>
</dbReference>
<dbReference type="RefSeq" id="WP_168868814.1">
    <property type="nucleotide sequence ID" value="NZ_JABAIA010000001.1"/>
</dbReference>
<dbReference type="Gene3D" id="3.55.50.30">
    <property type="match status" value="1"/>
</dbReference>
<keyword evidence="1" id="KW-0472">Membrane</keyword>
<evidence type="ECO:0000259" key="2">
    <source>
        <dbReference type="Pfam" id="PF04773"/>
    </source>
</evidence>
<proteinExistence type="predicted"/>
<keyword evidence="5" id="KW-1185">Reference proteome</keyword>
<feature type="transmembrane region" description="Helical" evidence="1">
    <location>
        <begin position="87"/>
        <end position="107"/>
    </location>
</feature>
<dbReference type="Pfam" id="PF04773">
    <property type="entry name" value="FecR"/>
    <property type="match status" value="1"/>
</dbReference>
<organism evidence="4 5">
    <name type="scientific">Chitinophaga varians</name>
    <dbReference type="NCBI Taxonomy" id="2202339"/>
    <lineage>
        <taxon>Bacteria</taxon>
        <taxon>Pseudomonadati</taxon>
        <taxon>Bacteroidota</taxon>
        <taxon>Chitinophagia</taxon>
        <taxon>Chitinophagales</taxon>
        <taxon>Chitinophagaceae</taxon>
        <taxon>Chitinophaga</taxon>
    </lineage>
</organism>
<dbReference type="PANTHER" id="PTHR30273">
    <property type="entry name" value="PERIPLASMIC SIGNAL SENSOR AND SIGMA FACTOR ACTIVATOR FECR-RELATED"/>
    <property type="match status" value="1"/>
</dbReference>
<dbReference type="PANTHER" id="PTHR30273:SF2">
    <property type="entry name" value="PROTEIN FECR"/>
    <property type="match status" value="1"/>
</dbReference>
<keyword evidence="1" id="KW-1133">Transmembrane helix</keyword>
<feature type="domain" description="Protein FecR C-terminal" evidence="3">
    <location>
        <begin position="324"/>
        <end position="391"/>
    </location>
</feature>
<accession>A0A847RI36</accession>
<dbReference type="Gene3D" id="2.60.120.1440">
    <property type="match status" value="1"/>
</dbReference>
<feature type="domain" description="FecR protein" evidence="2">
    <location>
        <begin position="182"/>
        <end position="282"/>
    </location>
</feature>
<dbReference type="InterPro" id="IPR006860">
    <property type="entry name" value="FecR"/>
</dbReference>
<comment type="caution">
    <text evidence="4">The sequence shown here is derived from an EMBL/GenBank/DDBJ whole genome shotgun (WGS) entry which is preliminary data.</text>
</comment>
<gene>
    <name evidence="4" type="ORF">HGH92_00470</name>
</gene>
<evidence type="ECO:0000259" key="3">
    <source>
        <dbReference type="Pfam" id="PF16344"/>
    </source>
</evidence>